<dbReference type="SUPFAM" id="SSF50978">
    <property type="entry name" value="WD40 repeat-like"/>
    <property type="match status" value="1"/>
</dbReference>
<feature type="region of interest" description="Disordered" evidence="1">
    <location>
        <begin position="657"/>
        <end position="714"/>
    </location>
</feature>
<dbReference type="GeneID" id="36398332"/>
<feature type="compositionally biased region" description="Low complexity" evidence="1">
    <location>
        <begin position="149"/>
        <end position="163"/>
    </location>
</feature>
<feature type="compositionally biased region" description="Basic and acidic residues" evidence="1">
    <location>
        <begin position="669"/>
        <end position="697"/>
    </location>
</feature>
<feature type="region of interest" description="Disordered" evidence="1">
    <location>
        <begin position="1"/>
        <end position="166"/>
    </location>
</feature>
<feature type="compositionally biased region" description="Basic and acidic residues" evidence="1">
    <location>
        <begin position="105"/>
        <end position="115"/>
    </location>
</feature>
<dbReference type="OrthoDB" id="161629at2759"/>
<keyword evidence="3" id="KW-1185">Reference proteome</keyword>
<dbReference type="Proteomes" id="UP000054928">
    <property type="component" value="Unassembled WGS sequence"/>
</dbReference>
<evidence type="ECO:0000313" key="3">
    <source>
        <dbReference type="Proteomes" id="UP000054928"/>
    </source>
</evidence>
<evidence type="ECO:0000313" key="2">
    <source>
        <dbReference type="EMBL" id="CEG46669.1"/>
    </source>
</evidence>
<feature type="region of interest" description="Disordered" evidence="1">
    <location>
        <begin position="852"/>
        <end position="880"/>
    </location>
</feature>
<sequence>MSSYKSISTSGLTAQNASSTPAKGGSMPFNMNDKNQVLNSPSFLSPEPAQKPHNKLTLSGQPVHKIKSLKYSRSLAIPSRTKKTTKKLSHKIKKTKKTLSMATRVLEDISNRRDTGQTLTPPSHDPSRKLEFPTPVKQKPKSQKEPVQSSCSSSASSSSNDQEYSSDEAEVMFDATTIGNMRVVRESLSQSPALSTASSALSMAPVGLEYHFSVSSTVSSVAVAPDGSFLVVGFYNGMVYLYPLTKDSLLFRRGVLLDQIMPRGMYTQIMVTVIIPEDGKFIFAGVYRGSTDIRAFEIDSITLPSPSEALQSTTLRDDDDDTGGSFALPTAKVIVHTYSDAKLKGFAAAKSVYLKGSSMTEYRLLCGLGIKNVHMWRFYQRHTVPNEWTWECVFDKQTNGISLELIAFHPTIANQFLSKSEHQNVRIWQLDEDYEASNNSVTIKKKSHTDIKQTLDTVAVYGDYAYGGSESLAVVDLYASTRMELDLPLSTLEQRAQREAALTSKNASSLRAWNPRGSRRRGAEDMSAQRHMRTVSKLAGQDSAPFTVGMCSDGSVFFHSPKPEMGLATPLEYIEGYEQFFVDPSLDFQAQFSDLTRVNTSGLLAVLPLSTSEKENWMIVAANQEQLVVRSLNAFLHCSQHRKEYSQITSSLKNVMRDLGGEDSSGGKNDTDKSAIKDTPVRQKKTDRMTSKRERSDASCTEQESERKRSRHEKIKYVKRSEKVDELKTLVSKKVSNSLAADDNVLALTTPMRRTLSTSTASPVVSISSSSGSSNPTTPIHSLLSQVDTHLLALKELRWTPPTTIKQESVTTVMTQISAIRDETQSERKENRMKAQALFTDTDDGVVKEHRDNECQSPKSEDVAEVEPSVTKQAEPAEEDDVELDKQLKQLEQYEPEIHSVPFVSDQGSLLAATMYQYVPLTTNSVDVTMSNAENGDAHGDVIEQTNLLLQFAHQNERLKMNFLNDRDRVYKRPDCGCVLHAKRGSTSAINWRRRVVNNYLKRKQLDRRHKKQLASKLQQLHARYAIQIQELYATQQMQANALRARQQFRHMHRQLCNKVLPTVASPVNVSAVPDHLTEAKFPYPNLLS</sequence>
<proteinExistence type="predicted"/>
<name>A0A0P1B078_PLAHL</name>
<feature type="compositionally biased region" description="Polar residues" evidence="1">
    <location>
        <begin position="1"/>
        <end position="21"/>
    </location>
</feature>
<feature type="compositionally biased region" description="Basic and acidic residues" evidence="1">
    <location>
        <begin position="852"/>
        <end position="862"/>
    </location>
</feature>
<protein>
    <submittedName>
        <fullName evidence="2">WD40/YVTN repeat-like-containing domain</fullName>
    </submittedName>
</protein>
<dbReference type="RefSeq" id="XP_024583038.1">
    <property type="nucleotide sequence ID" value="XM_024717550.1"/>
</dbReference>
<dbReference type="EMBL" id="CCYD01002151">
    <property type="protein sequence ID" value="CEG46669.1"/>
    <property type="molecule type" value="Genomic_DNA"/>
</dbReference>
<dbReference type="InterPro" id="IPR036322">
    <property type="entry name" value="WD40_repeat_dom_sf"/>
</dbReference>
<dbReference type="OMA" id="HPDCSCA"/>
<dbReference type="Gene3D" id="2.130.10.10">
    <property type="entry name" value="YVTN repeat-like/Quinoprotein amine dehydrogenase"/>
    <property type="match status" value="1"/>
</dbReference>
<evidence type="ECO:0000256" key="1">
    <source>
        <dbReference type="SAM" id="MobiDB-lite"/>
    </source>
</evidence>
<feature type="compositionally biased region" description="Polar residues" evidence="1">
    <location>
        <begin position="32"/>
        <end position="43"/>
    </location>
</feature>
<accession>A0A0P1B078</accession>
<dbReference type="AlphaFoldDB" id="A0A0P1B078"/>
<reference evidence="3" key="1">
    <citation type="submission" date="2014-09" db="EMBL/GenBank/DDBJ databases">
        <authorList>
            <person name="Sharma Rahul"/>
            <person name="Thines Marco"/>
        </authorList>
    </citation>
    <scope>NUCLEOTIDE SEQUENCE [LARGE SCALE GENOMIC DNA]</scope>
</reference>
<feature type="compositionally biased region" description="Basic residues" evidence="1">
    <location>
        <begin position="80"/>
        <end position="97"/>
    </location>
</feature>
<organism evidence="2 3">
    <name type="scientific">Plasmopara halstedii</name>
    <name type="common">Downy mildew of sunflower</name>
    <dbReference type="NCBI Taxonomy" id="4781"/>
    <lineage>
        <taxon>Eukaryota</taxon>
        <taxon>Sar</taxon>
        <taxon>Stramenopiles</taxon>
        <taxon>Oomycota</taxon>
        <taxon>Peronosporomycetes</taxon>
        <taxon>Peronosporales</taxon>
        <taxon>Peronosporaceae</taxon>
        <taxon>Plasmopara</taxon>
    </lineage>
</organism>
<dbReference type="InterPro" id="IPR015943">
    <property type="entry name" value="WD40/YVTN_repeat-like_dom_sf"/>
</dbReference>